<dbReference type="PIRSF" id="PIRSF029792">
    <property type="entry name" value="Pro_racemase"/>
    <property type="match status" value="1"/>
</dbReference>
<comment type="caution">
    <text evidence="2">The sequence shown here is derived from an EMBL/GenBank/DDBJ whole genome shotgun (WGS) entry which is preliminary data.</text>
</comment>
<dbReference type="OrthoDB" id="181267at2"/>
<proteinExistence type="inferred from homology"/>
<keyword evidence="3" id="KW-1185">Reference proteome</keyword>
<comment type="similarity">
    <text evidence="1">Belongs to the proline racemase family.</text>
</comment>
<dbReference type="Gene3D" id="3.10.310.10">
    <property type="entry name" value="Diaminopimelate Epimerase, Chain A, domain 1"/>
    <property type="match status" value="2"/>
</dbReference>
<dbReference type="GO" id="GO:0047580">
    <property type="term" value="F:4-hydroxyproline epimerase activity"/>
    <property type="evidence" value="ECO:0007669"/>
    <property type="project" value="TreeGrafter"/>
</dbReference>
<dbReference type="GO" id="GO:0050346">
    <property type="term" value="F:trans-L-3-hydroxyproline dehydratase activity"/>
    <property type="evidence" value="ECO:0007669"/>
    <property type="project" value="UniProtKB-ARBA"/>
</dbReference>
<sequence>MHIRNQVFTIDHHHGQASRTILSGYPAIRGATMQEKADYYMAKMSWLHESLLREPRGHRNMLGSIITDPVSDEAAFGVIFLHPSGMFNGCGDSTFATAAAAIETGLVEAVEPVTRFAIDTVLGPLHIEADVRGGVVSEVRFGNVPSYRVGSFEAALHDSRKIVIDVSFGGLYYGFIDANSLGVELTPEAEPQIVSIAQELWRNLGQSLAMEDHETGRNARLDLLTFVTRRNSETGCHYLVANVYPPGSMGRTPSGTGTSAHMALRAAQGDLRTGELFIQESVLGLTFRGRFTTCTLSRGGLGINPVVGTKSYMMGISQFVIDPADPFARGFIMPAENQRPS</sequence>
<protein>
    <recommendedName>
        <fullName evidence="4">Proline racemase</fullName>
    </recommendedName>
</protein>
<evidence type="ECO:0000313" key="2">
    <source>
        <dbReference type="EMBL" id="KWV42277.1"/>
    </source>
</evidence>
<name>A0A120FF57_9HYPH</name>
<dbReference type="SUPFAM" id="SSF54506">
    <property type="entry name" value="Diaminopimelate epimerase-like"/>
    <property type="match status" value="1"/>
</dbReference>
<dbReference type="PANTHER" id="PTHR33442:SF5">
    <property type="entry name" value="BIFUNCTIONAL TRANS-3-HYDROXY-L-PROLINE DEHYDRATASE_2-EPIMERASE"/>
    <property type="match status" value="1"/>
</dbReference>
<dbReference type="AlphaFoldDB" id="A0A120FF57"/>
<dbReference type="Pfam" id="PF05544">
    <property type="entry name" value="Pro_racemase"/>
    <property type="match status" value="1"/>
</dbReference>
<evidence type="ECO:0000313" key="3">
    <source>
        <dbReference type="Proteomes" id="UP000068164"/>
    </source>
</evidence>
<accession>A0A120FF57</accession>
<dbReference type="Proteomes" id="UP000068164">
    <property type="component" value="Unassembled WGS sequence"/>
</dbReference>
<gene>
    <name evidence="2" type="ORF">AS026_20790</name>
</gene>
<reference evidence="2 3" key="1">
    <citation type="submission" date="2015-11" db="EMBL/GenBank/DDBJ databases">
        <title>Draft Genome Sequence of the Strain BR 10423 (Rhizobium sp.) isolated from nodules of Mimosa pudica.</title>
        <authorList>
            <person name="Barauna A.C."/>
            <person name="Zilli J.E."/>
            <person name="Simoes-Araujo J.L."/>
            <person name="Reis V.M."/>
            <person name="James E.K."/>
            <person name="Reis F.B.Jr."/>
            <person name="Rouws L.F."/>
            <person name="Passos S.R."/>
            <person name="Gois S.R."/>
        </authorList>
    </citation>
    <scope>NUCLEOTIDE SEQUENCE [LARGE SCALE GENOMIC DNA]</scope>
    <source>
        <strain evidence="2 3">BR10423</strain>
    </source>
</reference>
<evidence type="ECO:0000256" key="1">
    <source>
        <dbReference type="ARBA" id="ARBA00007529"/>
    </source>
</evidence>
<dbReference type="SFLD" id="SFLDS00028">
    <property type="entry name" value="Proline_Racemase"/>
    <property type="match status" value="1"/>
</dbReference>
<dbReference type="PANTHER" id="PTHR33442">
    <property type="entry name" value="TRANS-3-HYDROXY-L-PROLINE DEHYDRATASE"/>
    <property type="match status" value="1"/>
</dbReference>
<evidence type="ECO:0008006" key="4">
    <source>
        <dbReference type="Google" id="ProtNLM"/>
    </source>
</evidence>
<organism evidence="2 3">
    <name type="scientific">Rhizobium altiplani</name>
    <dbReference type="NCBI Taxonomy" id="1864509"/>
    <lineage>
        <taxon>Bacteria</taxon>
        <taxon>Pseudomonadati</taxon>
        <taxon>Pseudomonadota</taxon>
        <taxon>Alphaproteobacteria</taxon>
        <taxon>Hyphomicrobiales</taxon>
        <taxon>Rhizobiaceae</taxon>
        <taxon>Rhizobium/Agrobacterium group</taxon>
        <taxon>Rhizobium</taxon>
    </lineage>
</organism>
<dbReference type="InterPro" id="IPR008794">
    <property type="entry name" value="Pro_racemase_fam"/>
</dbReference>
<dbReference type="RefSeq" id="WP_028748930.1">
    <property type="nucleotide sequence ID" value="NZ_LNCD01000136.1"/>
</dbReference>
<dbReference type="EMBL" id="LNCD01000136">
    <property type="protein sequence ID" value="KWV42277.1"/>
    <property type="molecule type" value="Genomic_DNA"/>
</dbReference>